<dbReference type="CDD" id="cd01949">
    <property type="entry name" value="GGDEF"/>
    <property type="match status" value="1"/>
</dbReference>
<dbReference type="Proteomes" id="UP001595685">
    <property type="component" value="Unassembled WGS sequence"/>
</dbReference>
<dbReference type="InterPro" id="IPR011990">
    <property type="entry name" value="TPR-like_helical_dom_sf"/>
</dbReference>
<keyword evidence="2" id="KW-0808">Transferase</keyword>
<dbReference type="InterPro" id="IPR000160">
    <property type="entry name" value="GGDEF_dom"/>
</dbReference>
<dbReference type="PROSITE" id="PS50887">
    <property type="entry name" value="GGDEF"/>
    <property type="match status" value="1"/>
</dbReference>
<dbReference type="InterPro" id="IPR050469">
    <property type="entry name" value="Diguanylate_Cyclase"/>
</dbReference>
<sequence length="579" mass="62161">MSTGGAPDPTAGPARPGLLDVQGLTEAESRARSLLADDPLAADELMTRTLQRLERADRDGHAAADVDPGVDLRHWRAWFIYARSAQRHYRNEPKALADLQQAAEIVDPRSDPLLAALVLNGRAIWEGFEGRIEQQVSTLTQALDILDGDPGADPGRSAVVRVAVRIGLAEILLDLGEAERALSLLTAALPDSLELGDPEQLEQIHSTAVTVAGLWLSRPDGVEPAPDERRPGLVGDVERWARTATEAGLAAAGRDPVVSNSRHATYAAARAAQLRGDLEGALDLASTALRLTSALGEPDHVVRCQALVGELLVALGRHEEALAPLQEVVAGEGVITTAFQLTSWYLVADCLEALGRYREAMSALQEYVRHSGRSRDVRLRNTASMAAADVLRERAEAERDLAREDSRHARHLARQDVLTGIGNRLAFEDALAEVATDGGPTCLALLDLDHFKVVNDVHGHLVGDEVLRVAAGTMSRRLAEVDPRARLFRIGGEEFAVVLGARGDDAQGRAVEVLEEVRRAVAAAEVRTGGSTITLTVSAGLAVGELGEVGDRSHRSLLSHADQNLYRAKRRGRDRVVAD</sequence>
<evidence type="ECO:0000259" key="1">
    <source>
        <dbReference type="PROSITE" id="PS50887"/>
    </source>
</evidence>
<comment type="caution">
    <text evidence="2">The sequence shown here is derived from an EMBL/GenBank/DDBJ whole genome shotgun (WGS) entry which is preliminary data.</text>
</comment>
<evidence type="ECO:0000313" key="2">
    <source>
        <dbReference type="EMBL" id="MFC3689174.1"/>
    </source>
</evidence>
<dbReference type="InterPro" id="IPR029787">
    <property type="entry name" value="Nucleotide_cyclase"/>
</dbReference>
<dbReference type="SMART" id="SM00267">
    <property type="entry name" value="GGDEF"/>
    <property type="match status" value="1"/>
</dbReference>
<dbReference type="SUPFAM" id="SSF55073">
    <property type="entry name" value="Nucleotide cyclase"/>
    <property type="match status" value="1"/>
</dbReference>
<keyword evidence="2" id="KW-0548">Nucleotidyltransferase</keyword>
<dbReference type="InterPro" id="IPR019734">
    <property type="entry name" value="TPR_rpt"/>
</dbReference>
<protein>
    <submittedName>
        <fullName evidence="2">Diguanylate cyclase</fullName>
        <ecNumber evidence="2">2.7.7.65</ecNumber>
    </submittedName>
</protein>
<dbReference type="EMBL" id="JBHRWW010000008">
    <property type="protein sequence ID" value="MFC3689174.1"/>
    <property type="molecule type" value="Genomic_DNA"/>
</dbReference>
<dbReference type="Pfam" id="PF00990">
    <property type="entry name" value="GGDEF"/>
    <property type="match status" value="1"/>
</dbReference>
<dbReference type="GO" id="GO:0052621">
    <property type="term" value="F:diguanylate cyclase activity"/>
    <property type="evidence" value="ECO:0007669"/>
    <property type="project" value="UniProtKB-EC"/>
</dbReference>
<dbReference type="Gene3D" id="1.25.40.10">
    <property type="entry name" value="Tetratricopeptide repeat domain"/>
    <property type="match status" value="2"/>
</dbReference>
<dbReference type="Gene3D" id="3.30.70.270">
    <property type="match status" value="1"/>
</dbReference>
<gene>
    <name evidence="2" type="ORF">ACFOLH_12545</name>
</gene>
<dbReference type="InterPro" id="IPR043128">
    <property type="entry name" value="Rev_trsase/Diguanyl_cyclase"/>
</dbReference>
<dbReference type="PANTHER" id="PTHR45138">
    <property type="entry name" value="REGULATORY COMPONENTS OF SENSORY TRANSDUCTION SYSTEM"/>
    <property type="match status" value="1"/>
</dbReference>
<keyword evidence="3" id="KW-1185">Reference proteome</keyword>
<dbReference type="SUPFAM" id="SSF48452">
    <property type="entry name" value="TPR-like"/>
    <property type="match status" value="1"/>
</dbReference>
<organism evidence="2 3">
    <name type="scientific">Aquipuribacter hungaricus</name>
    <dbReference type="NCBI Taxonomy" id="545624"/>
    <lineage>
        <taxon>Bacteria</taxon>
        <taxon>Bacillati</taxon>
        <taxon>Actinomycetota</taxon>
        <taxon>Actinomycetes</taxon>
        <taxon>Micrococcales</taxon>
        <taxon>Intrasporangiaceae</taxon>
        <taxon>Aquipuribacter</taxon>
    </lineage>
</organism>
<dbReference type="Pfam" id="PF13424">
    <property type="entry name" value="TPR_12"/>
    <property type="match status" value="1"/>
</dbReference>
<accession>A0ABV7WH87</accession>
<reference evidence="3" key="1">
    <citation type="journal article" date="2019" name="Int. J. Syst. Evol. Microbiol.">
        <title>The Global Catalogue of Microorganisms (GCM) 10K type strain sequencing project: providing services to taxonomists for standard genome sequencing and annotation.</title>
        <authorList>
            <consortium name="The Broad Institute Genomics Platform"/>
            <consortium name="The Broad Institute Genome Sequencing Center for Infectious Disease"/>
            <person name="Wu L."/>
            <person name="Ma J."/>
        </authorList>
    </citation>
    <scope>NUCLEOTIDE SEQUENCE [LARGE SCALE GENOMIC DNA]</scope>
    <source>
        <strain evidence="3">NCAIM B.02333</strain>
    </source>
</reference>
<dbReference type="Pfam" id="PF13181">
    <property type="entry name" value="TPR_8"/>
    <property type="match status" value="1"/>
</dbReference>
<evidence type="ECO:0000313" key="3">
    <source>
        <dbReference type="Proteomes" id="UP001595685"/>
    </source>
</evidence>
<name>A0ABV7WH87_9MICO</name>
<dbReference type="NCBIfam" id="TIGR00254">
    <property type="entry name" value="GGDEF"/>
    <property type="match status" value="1"/>
</dbReference>
<dbReference type="EC" id="2.7.7.65" evidence="2"/>
<feature type="domain" description="GGDEF" evidence="1">
    <location>
        <begin position="439"/>
        <end position="579"/>
    </location>
</feature>
<dbReference type="PANTHER" id="PTHR45138:SF24">
    <property type="entry name" value="DIGUANYLATE CYCLASE DGCC-RELATED"/>
    <property type="match status" value="1"/>
</dbReference>
<dbReference type="RefSeq" id="WP_340288323.1">
    <property type="nucleotide sequence ID" value="NZ_JBBEOI010000002.1"/>
</dbReference>
<proteinExistence type="predicted"/>